<dbReference type="InParanoid" id="A0A6C2YKZ9"/>
<accession>A0A6C2YKZ9</accession>
<feature type="transmembrane region" description="Helical" evidence="1">
    <location>
        <begin position="143"/>
        <end position="163"/>
    </location>
</feature>
<evidence type="ECO:0000256" key="1">
    <source>
        <dbReference type="SAM" id="Phobius"/>
    </source>
</evidence>
<dbReference type="Proteomes" id="UP000464378">
    <property type="component" value="Chromosome"/>
</dbReference>
<proteinExistence type="predicted"/>
<dbReference type="Pfam" id="PF10825">
    <property type="entry name" value="DUF2752"/>
    <property type="match status" value="1"/>
</dbReference>
<sequence>MPPSEEEPLEVREAWDRRPYLTWVIRGTLLLFAMGMIGVLSIAFWLSPYEADGRPKRMATHHQLGLPPCSFLLATGKPCPSCGMTTSFSLLMHGDILGSVQANWVGTLLAILGIVLTPWMILSGMRGRWAWGIHDVERRLISFTLLFILLALVRWGFVLGWRWPI</sequence>
<organism evidence="2">
    <name type="scientific">Tuwongella immobilis</name>
    <dbReference type="NCBI Taxonomy" id="692036"/>
    <lineage>
        <taxon>Bacteria</taxon>
        <taxon>Pseudomonadati</taxon>
        <taxon>Planctomycetota</taxon>
        <taxon>Planctomycetia</taxon>
        <taxon>Gemmatales</taxon>
        <taxon>Gemmataceae</taxon>
        <taxon>Tuwongella</taxon>
    </lineage>
</organism>
<keyword evidence="3" id="KW-1185">Reference proteome</keyword>
<feature type="transmembrane region" description="Helical" evidence="1">
    <location>
        <begin position="20"/>
        <end position="46"/>
    </location>
</feature>
<dbReference type="InterPro" id="IPR021215">
    <property type="entry name" value="DUF2752"/>
</dbReference>
<name>A0A6C2YKZ9_9BACT</name>
<dbReference type="EMBL" id="LR593887">
    <property type="protein sequence ID" value="VTS00228.1"/>
    <property type="molecule type" value="Genomic_DNA"/>
</dbReference>
<reference evidence="2" key="1">
    <citation type="submission" date="2019-04" db="EMBL/GenBank/DDBJ databases">
        <authorList>
            <consortium name="Science for Life Laboratories"/>
        </authorList>
    </citation>
    <scope>NUCLEOTIDE SEQUENCE</scope>
    <source>
        <strain evidence="2">MBLW1</strain>
    </source>
</reference>
<dbReference type="AlphaFoldDB" id="A0A6C2YKZ9"/>
<evidence type="ECO:0000313" key="3">
    <source>
        <dbReference type="Proteomes" id="UP000464378"/>
    </source>
</evidence>
<evidence type="ECO:0000313" key="2">
    <source>
        <dbReference type="EMBL" id="VIP02047.1"/>
    </source>
</evidence>
<keyword evidence="1" id="KW-0812">Transmembrane</keyword>
<feature type="transmembrane region" description="Helical" evidence="1">
    <location>
        <begin position="102"/>
        <end position="122"/>
    </location>
</feature>
<dbReference type="RefSeq" id="WP_162657263.1">
    <property type="nucleotide sequence ID" value="NZ_LR593887.1"/>
</dbReference>
<dbReference type="EMBL" id="LR586016">
    <property type="protein sequence ID" value="VIP02047.1"/>
    <property type="molecule type" value="Genomic_DNA"/>
</dbReference>
<keyword evidence="1" id="KW-1133">Transmembrane helix</keyword>
<gene>
    <name evidence="2" type="ORF">GMBLW1_19130</name>
</gene>
<protein>
    <recommendedName>
        <fullName evidence="4">DUF2752 domain-containing protein</fullName>
    </recommendedName>
</protein>
<keyword evidence="1" id="KW-0472">Membrane</keyword>
<evidence type="ECO:0008006" key="4">
    <source>
        <dbReference type="Google" id="ProtNLM"/>
    </source>
</evidence>
<dbReference type="KEGG" id="tim:GMBLW1_19130"/>